<dbReference type="Proteomes" id="UP000830835">
    <property type="component" value="Unassembled WGS sequence"/>
</dbReference>
<name>A0ABT0CCW6_THEVL</name>
<sequence>MVTNADIVREYHTRLWAKGDLSAVEDYWLPTAEVHMTGFDGNGIDVVKADVERYFKAFREVETQIHHLVSEGDMVVLHWSTSGLHVDTYDDIPATHKRITMTGIDLLRLSEGRFVECWSMWDGLSVYEQLGVLRLERQSSPQ</sequence>
<protein>
    <submittedName>
        <fullName evidence="1">Ester cyclase</fullName>
    </submittedName>
</protein>
<evidence type="ECO:0000313" key="2">
    <source>
        <dbReference type="Proteomes" id="UP000830835"/>
    </source>
</evidence>
<dbReference type="InterPro" id="IPR009959">
    <property type="entry name" value="Cyclase_SnoaL-like"/>
</dbReference>
<comment type="caution">
    <text evidence="1">The sequence shown here is derived from an EMBL/GenBank/DDBJ whole genome shotgun (WGS) entry which is preliminary data.</text>
</comment>
<dbReference type="Gene3D" id="3.10.450.50">
    <property type="match status" value="1"/>
</dbReference>
<dbReference type="SUPFAM" id="SSF54427">
    <property type="entry name" value="NTF2-like"/>
    <property type="match status" value="1"/>
</dbReference>
<accession>A0ABT0CCW6</accession>
<gene>
    <name evidence="1" type="ORF">JX360_11640</name>
</gene>
<dbReference type="EMBL" id="JAFIRA010000030">
    <property type="protein sequence ID" value="MCJ2543552.1"/>
    <property type="molecule type" value="Genomic_DNA"/>
</dbReference>
<dbReference type="PANTHER" id="PTHR38436:SF1">
    <property type="entry name" value="ESTER CYCLASE"/>
    <property type="match status" value="1"/>
</dbReference>
<dbReference type="Pfam" id="PF07366">
    <property type="entry name" value="SnoaL"/>
    <property type="match status" value="1"/>
</dbReference>
<reference evidence="1" key="1">
    <citation type="submission" date="2021-02" db="EMBL/GenBank/DDBJ databases">
        <title>The CRISPR/cas machinery reduction and long-range gene transfer in the hot spring cyanobacterium Synechococcus.</title>
        <authorList>
            <person name="Dvorak P."/>
            <person name="Jahodarova E."/>
            <person name="Hasler P."/>
            <person name="Poulickova A."/>
        </authorList>
    </citation>
    <scope>NUCLEOTIDE SEQUENCE</scope>
    <source>
        <strain evidence="1">Rupite</strain>
    </source>
</reference>
<evidence type="ECO:0000313" key="1">
    <source>
        <dbReference type="EMBL" id="MCJ2543552.1"/>
    </source>
</evidence>
<dbReference type="InterPro" id="IPR032710">
    <property type="entry name" value="NTF2-like_dom_sf"/>
</dbReference>
<organism evidence="1 2">
    <name type="scientific">Thermostichus vulcanus str. 'Rupite'</name>
    <dbReference type="NCBI Taxonomy" id="2813851"/>
    <lineage>
        <taxon>Bacteria</taxon>
        <taxon>Bacillati</taxon>
        <taxon>Cyanobacteriota</taxon>
        <taxon>Cyanophyceae</taxon>
        <taxon>Thermostichales</taxon>
        <taxon>Thermostichaceae</taxon>
        <taxon>Thermostichus</taxon>
    </lineage>
</organism>
<dbReference type="PANTHER" id="PTHR38436">
    <property type="entry name" value="POLYKETIDE CYCLASE SNOAL-LIKE DOMAIN"/>
    <property type="match status" value="1"/>
</dbReference>
<proteinExistence type="predicted"/>
<dbReference type="RefSeq" id="WP_244351001.1">
    <property type="nucleotide sequence ID" value="NZ_JAFIRA010000030.1"/>
</dbReference>
<keyword evidence="2" id="KW-1185">Reference proteome</keyword>